<feature type="compositionally biased region" description="Pro residues" evidence="1">
    <location>
        <begin position="169"/>
        <end position="179"/>
    </location>
</feature>
<protein>
    <submittedName>
        <fullName evidence="2">Uncharacterized protein</fullName>
    </submittedName>
</protein>
<sequence length="300" mass="32125">MATNRALEALLGFNINGFTGIKEGHQQVTIFVDARLPSSLPQRLLNRPAEAPVDDVNRQPRAEAPGSAAATARPQLSAQAPPCSSLESEKRPSRQATTWPEDEMCQGIADHDGSPRVSGQRAPPAAHHSTGMASLNPTCAAVVTGRLPLLVASSATTSVSHYSTRPPHPHPATRPPASQPAPHTTTTVAVAPPPASPSVPESAGAEDWYDSIWASSQRSATHPVNDDGPAADQQSRQHQDSISTLSHCHPEDTRMEYRCIFPADLSLRILTTIMRHFFPNHVSISIDVRLGEILMCGSYS</sequence>
<feature type="compositionally biased region" description="Low complexity" evidence="1">
    <location>
        <begin position="180"/>
        <end position="190"/>
    </location>
</feature>
<feature type="compositionally biased region" description="Polar residues" evidence="1">
    <location>
        <begin position="232"/>
        <end position="244"/>
    </location>
</feature>
<feature type="region of interest" description="Disordered" evidence="1">
    <location>
        <begin position="47"/>
        <end position="132"/>
    </location>
</feature>
<dbReference type="InParanoid" id="A0A0G4EM78"/>
<accession>A0A0G4EM78</accession>
<organism evidence="2 3">
    <name type="scientific">Vitrella brassicaformis (strain CCMP3155)</name>
    <dbReference type="NCBI Taxonomy" id="1169540"/>
    <lineage>
        <taxon>Eukaryota</taxon>
        <taxon>Sar</taxon>
        <taxon>Alveolata</taxon>
        <taxon>Colpodellida</taxon>
        <taxon>Vitrellaceae</taxon>
        <taxon>Vitrella</taxon>
    </lineage>
</organism>
<evidence type="ECO:0000313" key="2">
    <source>
        <dbReference type="EMBL" id="CEL97968.1"/>
    </source>
</evidence>
<proteinExistence type="predicted"/>
<dbReference type="AlphaFoldDB" id="A0A0G4EM78"/>
<dbReference type="VEuPathDB" id="CryptoDB:Vbra_12415"/>
<dbReference type="Proteomes" id="UP000041254">
    <property type="component" value="Unassembled WGS sequence"/>
</dbReference>
<gene>
    <name evidence="2" type="ORF">Vbra_12415</name>
</gene>
<feature type="region of interest" description="Disordered" evidence="1">
    <location>
        <begin position="217"/>
        <end position="244"/>
    </location>
</feature>
<evidence type="ECO:0000256" key="1">
    <source>
        <dbReference type="SAM" id="MobiDB-lite"/>
    </source>
</evidence>
<keyword evidence="3" id="KW-1185">Reference proteome</keyword>
<reference evidence="2 3" key="1">
    <citation type="submission" date="2014-11" db="EMBL/GenBank/DDBJ databases">
        <authorList>
            <person name="Zhu J."/>
            <person name="Qi W."/>
            <person name="Song R."/>
        </authorList>
    </citation>
    <scope>NUCLEOTIDE SEQUENCE [LARGE SCALE GENOMIC DNA]</scope>
</reference>
<evidence type="ECO:0000313" key="3">
    <source>
        <dbReference type="Proteomes" id="UP000041254"/>
    </source>
</evidence>
<feature type="region of interest" description="Disordered" evidence="1">
    <location>
        <begin position="158"/>
        <end position="203"/>
    </location>
</feature>
<dbReference type="EMBL" id="CDMY01000260">
    <property type="protein sequence ID" value="CEL97968.1"/>
    <property type="molecule type" value="Genomic_DNA"/>
</dbReference>
<name>A0A0G4EM78_VITBC</name>